<comment type="caution">
    <text evidence="1">The sequence shown here is derived from an EMBL/GenBank/DDBJ whole genome shotgun (WGS) entry which is preliminary data.</text>
</comment>
<reference evidence="1 2" key="1">
    <citation type="submission" date="2019-03" db="EMBL/GenBank/DDBJ databases">
        <title>Single cell metagenomics reveals metabolic interactions within the superorganism composed of flagellate Streblomastix strix and complex community of Bacteroidetes bacteria on its surface.</title>
        <authorList>
            <person name="Treitli S.C."/>
            <person name="Kolisko M."/>
            <person name="Husnik F."/>
            <person name="Keeling P."/>
            <person name="Hampl V."/>
        </authorList>
    </citation>
    <scope>NUCLEOTIDE SEQUENCE [LARGE SCALE GENOMIC DNA]</scope>
    <source>
        <strain evidence="1">ST1C</strain>
    </source>
</reference>
<proteinExistence type="predicted"/>
<dbReference type="Proteomes" id="UP000324800">
    <property type="component" value="Unassembled WGS sequence"/>
</dbReference>
<dbReference type="AlphaFoldDB" id="A0A5J4TQR1"/>
<name>A0A5J4TQR1_9EUKA</name>
<gene>
    <name evidence="1" type="ORF">EZS28_043710</name>
</gene>
<protein>
    <submittedName>
        <fullName evidence="1">Uncharacterized protein</fullName>
    </submittedName>
</protein>
<evidence type="ECO:0000313" key="1">
    <source>
        <dbReference type="EMBL" id="KAA6360764.1"/>
    </source>
</evidence>
<sequence length="234" mass="27233">MEREYDSTQVNPPRTLLVAGTDSEELRDDFRSENSRGSNSIERISERLGSDTVTTNRGYFSPTWKMVKVTETLNKRQEREGSHLLQSILIRKNLQRAANQSDPHQVKQLYRSKRFSKTETRLSSQGDYSVKKEIFKALCQARRGRGRDEMVKRTFKTMEREDLLNPPTNSEDWKSTDRLGKVQTKVVHDSTLVARSCMVHVLTNRQQQILYSWRELSDSKPGERDDEKRGHVTI</sequence>
<organism evidence="1 2">
    <name type="scientific">Streblomastix strix</name>
    <dbReference type="NCBI Taxonomy" id="222440"/>
    <lineage>
        <taxon>Eukaryota</taxon>
        <taxon>Metamonada</taxon>
        <taxon>Preaxostyla</taxon>
        <taxon>Oxymonadida</taxon>
        <taxon>Streblomastigidae</taxon>
        <taxon>Streblomastix</taxon>
    </lineage>
</organism>
<dbReference type="EMBL" id="SNRW01026483">
    <property type="protein sequence ID" value="KAA6360764.1"/>
    <property type="molecule type" value="Genomic_DNA"/>
</dbReference>
<accession>A0A5J4TQR1</accession>
<evidence type="ECO:0000313" key="2">
    <source>
        <dbReference type="Proteomes" id="UP000324800"/>
    </source>
</evidence>